<sequence>MRFLWSEFIDNKKSKKPDAGSTCGLVACFWLGG</sequence>
<dbReference type="Proteomes" id="UP000011058">
    <property type="component" value="Chromosome"/>
</dbReference>
<evidence type="ECO:0000313" key="1">
    <source>
        <dbReference type="EMBL" id="CCH01891.1"/>
    </source>
</evidence>
<dbReference type="AlphaFoldDB" id="I0KCN8"/>
<protein>
    <recommendedName>
        <fullName evidence="3">Lipoprotein</fullName>
    </recommendedName>
</protein>
<evidence type="ECO:0008006" key="3">
    <source>
        <dbReference type="Google" id="ProtNLM"/>
    </source>
</evidence>
<accession>I0KCN8</accession>
<organism evidence="1 2">
    <name type="scientific">Fibrella aestuarina BUZ 2</name>
    <dbReference type="NCBI Taxonomy" id="1166018"/>
    <lineage>
        <taxon>Bacteria</taxon>
        <taxon>Pseudomonadati</taxon>
        <taxon>Bacteroidota</taxon>
        <taxon>Cytophagia</taxon>
        <taxon>Cytophagales</taxon>
        <taxon>Spirosomataceae</taxon>
        <taxon>Fibrella</taxon>
    </lineage>
</organism>
<dbReference type="EMBL" id="HE796683">
    <property type="protein sequence ID" value="CCH01891.1"/>
    <property type="molecule type" value="Genomic_DNA"/>
</dbReference>
<dbReference type="HOGENOM" id="CLU_3381961_0_0_10"/>
<evidence type="ECO:0000313" key="2">
    <source>
        <dbReference type="Proteomes" id="UP000011058"/>
    </source>
</evidence>
<proteinExistence type="predicted"/>
<reference evidence="1 2" key="1">
    <citation type="journal article" date="2012" name="J. Bacteriol.">
        <title>Genome Sequence of Fibrella aestuarina BUZ 2T, a Filamentous Marine Bacterium.</title>
        <authorList>
            <person name="Filippini M."/>
            <person name="Qi W."/>
            <person name="Blom J."/>
            <person name="Goesmann A."/>
            <person name="Smits T.H."/>
            <person name="Bagheri H.C."/>
        </authorList>
    </citation>
    <scope>NUCLEOTIDE SEQUENCE [LARGE SCALE GENOMIC DNA]</scope>
    <source>
        <strain evidence="2">BUZ 2T</strain>
    </source>
</reference>
<gene>
    <name evidence="1" type="ORF">FAES_3885</name>
</gene>
<dbReference type="KEGG" id="fae:FAES_3885"/>
<keyword evidence="2" id="KW-1185">Reference proteome</keyword>
<name>I0KCN8_9BACT</name>